<evidence type="ECO:0008006" key="3">
    <source>
        <dbReference type="Google" id="ProtNLM"/>
    </source>
</evidence>
<protein>
    <recommendedName>
        <fullName evidence="3">Galactosyltransferase C-terminal domain-containing protein</fullName>
    </recommendedName>
</protein>
<evidence type="ECO:0000313" key="2">
    <source>
        <dbReference type="Proteomes" id="UP000503144"/>
    </source>
</evidence>
<accession>A0ABX6L9F3</accession>
<proteinExistence type="predicted"/>
<sequence>MIFLSAQPCNYYFLWQLELQVFNFRQLGIPAEKIHVLIGYDPQLGLSEEFAKLMQENTAATFYTYPDVRIKKRYLSSLRPHLIKQHFTKFPELCDEVVFYHDSDILFRELPDFSQMNSEGCWYLSDTRTYLDSNYVRSTADTDLFYGMCALVGISPDVVIAHDQHAGGAQYLISNVQVAFWEKLEKDCEGLYALLEDFHNKKAAQYYKDTGQAASRYRGIQVWCADMWAMLYNALLFGYKPRIHHDLDFCWAGDRMSKWYDRKILHYSGVRNNQEGKMFCKTDYIHYPPYYADHSGLSGDFCGYAVVECMKLFLAERSHGLPDLKDVTFVIPLKIDSMERRENLLIVVKFISTHFNTNILVLEADEVPGLESGKLPSCCRYVFVQDSNKFLHRTRYNNAMISAAKTPFVVLCDTDIVVHQDQVTAAVALLRQGQADMVIPYDGEVLAVDPLFKKMFEKLQDISLLSLNRKKFFPATKRGVGGLVFLKKAAYVSAGMENEFIESWGPEDMERRKRMTILRFRVMHLSGPVYHLPHPRGTNSGYVCRERRIKYMEEYVKVCNMRKAELEEYIQSWDWLLSPKMEI</sequence>
<dbReference type="RefSeq" id="WP_168859746.1">
    <property type="nucleotide sequence ID" value="NZ_CP051204.2"/>
</dbReference>
<organism evidence="1 2">
    <name type="scientific">Chitinophaga oryzae</name>
    <dbReference type="NCBI Taxonomy" id="2725414"/>
    <lineage>
        <taxon>Bacteria</taxon>
        <taxon>Pseudomonadati</taxon>
        <taxon>Bacteroidota</taxon>
        <taxon>Chitinophagia</taxon>
        <taxon>Chitinophagales</taxon>
        <taxon>Chitinophagaceae</taxon>
        <taxon>Chitinophaga</taxon>
    </lineage>
</organism>
<dbReference type="Proteomes" id="UP000503144">
    <property type="component" value="Chromosome"/>
</dbReference>
<keyword evidence="2" id="KW-1185">Reference proteome</keyword>
<reference evidence="1" key="1">
    <citation type="submission" date="2020-09" db="EMBL/GenBank/DDBJ databases">
        <authorList>
            <person name="Kittiwongwattana C."/>
        </authorList>
    </citation>
    <scope>NUCLEOTIDE SEQUENCE</scope>
    <source>
        <strain evidence="1">1303</strain>
    </source>
</reference>
<evidence type="ECO:0000313" key="1">
    <source>
        <dbReference type="EMBL" id="QJB36672.1"/>
    </source>
</evidence>
<dbReference type="Gene3D" id="3.90.550.10">
    <property type="entry name" value="Spore Coat Polysaccharide Biosynthesis Protein SpsA, Chain A"/>
    <property type="match status" value="1"/>
</dbReference>
<dbReference type="InterPro" id="IPR029044">
    <property type="entry name" value="Nucleotide-diphossugar_trans"/>
</dbReference>
<dbReference type="SUPFAM" id="SSF53448">
    <property type="entry name" value="Nucleotide-diphospho-sugar transferases"/>
    <property type="match status" value="1"/>
</dbReference>
<name>A0ABX6L9F3_9BACT</name>
<gene>
    <name evidence="1" type="ORF">HF324_01855</name>
</gene>
<dbReference type="EMBL" id="CP051204">
    <property type="protein sequence ID" value="QJB36672.1"/>
    <property type="molecule type" value="Genomic_DNA"/>
</dbReference>